<dbReference type="InterPro" id="IPR011701">
    <property type="entry name" value="MFS"/>
</dbReference>
<dbReference type="Proteomes" id="UP000325433">
    <property type="component" value="Unassembled WGS sequence"/>
</dbReference>
<dbReference type="GO" id="GO:0022857">
    <property type="term" value="F:transmembrane transporter activity"/>
    <property type="evidence" value="ECO:0007669"/>
    <property type="project" value="InterPro"/>
</dbReference>
<evidence type="ECO:0000313" key="8">
    <source>
        <dbReference type="EMBL" id="KAE8316189.1"/>
    </source>
</evidence>
<keyword evidence="4 7" id="KW-1133">Transmembrane helix</keyword>
<feature type="transmembrane region" description="Helical" evidence="7">
    <location>
        <begin position="43"/>
        <end position="62"/>
    </location>
</feature>
<feature type="transmembrane region" description="Helical" evidence="7">
    <location>
        <begin position="82"/>
        <end position="105"/>
    </location>
</feature>
<feature type="transmembrane region" description="Helical" evidence="7">
    <location>
        <begin position="321"/>
        <end position="341"/>
    </location>
</feature>
<sequence length="564" mass="63619">MATTKNSVVIEQRPSNDESPRATRSRVWDNPILSKLYKSRERLVVLKIDFLLLTWAFVSGLTKDMDQSATTQAYVSGMKESLGLYGNELVEFTTFFSIGYAIAIVPSQLTQTKIRPSHANAYCSTFAAKNARTVYALRFFLGVFESTSWPGLASLLFNWYTPEELGTRLAIFGVSGTAGNMFLSILQAALYKNLDGAGGLQGWQWLFIVTGCITMAWGMLGLFIIPDSPSITRALWLTKSERKIAVDRMASYGIKTNELVNRQVVLKKIRALLKSPLSWLYIAAYLQYAWSQRCNSYFLLYLKGLKNDNGEQLYSTYTVNLIPLGGYAISIVTNVGLNYLSDKKQWRWQVAVSTALLQVLCCSVLSAWPDSTPTIMAFYFMTFATSGWGYALLAWIGEILRKEPEVRSILVALTVTLVCFTNFILKTDVGHATIPLRIWRTSDSPRYPIGFPLHKEILDNGLSGVPLEEVNALQKFEYDFISGLYRYIYANANMVLDIFYYYILISLIYRKYTISVPAEPVRSWLESDENINEHPQPPGDDKVADAVNTRCIYIKWNGSGLMTV</sequence>
<evidence type="ECO:0000256" key="5">
    <source>
        <dbReference type="ARBA" id="ARBA00023136"/>
    </source>
</evidence>
<evidence type="ECO:0000256" key="2">
    <source>
        <dbReference type="ARBA" id="ARBA00022448"/>
    </source>
</evidence>
<feature type="transmembrane region" description="Helical" evidence="7">
    <location>
        <begin position="203"/>
        <end position="225"/>
    </location>
</feature>
<proteinExistence type="predicted"/>
<keyword evidence="2" id="KW-0813">Transport</keyword>
<evidence type="ECO:0000256" key="3">
    <source>
        <dbReference type="ARBA" id="ARBA00022692"/>
    </source>
</evidence>
<evidence type="ECO:0000313" key="9">
    <source>
        <dbReference type="Proteomes" id="UP000325433"/>
    </source>
</evidence>
<accession>A0A5N6W8N5</accession>
<gene>
    <name evidence="8" type="ORF">BDV41DRAFT_562443</name>
</gene>
<dbReference type="InterPro" id="IPR036259">
    <property type="entry name" value="MFS_trans_sf"/>
</dbReference>
<evidence type="ECO:0000256" key="1">
    <source>
        <dbReference type="ARBA" id="ARBA00004141"/>
    </source>
</evidence>
<dbReference type="PANTHER" id="PTHR43791:SF39">
    <property type="entry name" value="TRANSPORTER LIZ1_SEO1, PUTATIVE (AFU_ORTHOLOGUE AFUA_3G00980)-RELATED"/>
    <property type="match status" value="1"/>
</dbReference>
<protein>
    <submittedName>
        <fullName evidence="8">Major facilitator superfamily domain-containing protein</fullName>
    </submittedName>
</protein>
<reference evidence="9" key="1">
    <citation type="submission" date="2019-04" db="EMBL/GenBank/DDBJ databases">
        <title>Friends and foes A comparative genomics studyof 23 Aspergillus species from section Flavi.</title>
        <authorList>
            <consortium name="DOE Joint Genome Institute"/>
            <person name="Kjaerbolling I."/>
            <person name="Vesth T."/>
            <person name="Frisvad J.C."/>
            <person name="Nybo J.L."/>
            <person name="Theobald S."/>
            <person name="Kildgaard S."/>
            <person name="Isbrandt T."/>
            <person name="Kuo A."/>
            <person name="Sato A."/>
            <person name="Lyhne E.K."/>
            <person name="Kogle M.E."/>
            <person name="Wiebenga A."/>
            <person name="Kun R.S."/>
            <person name="Lubbers R.J."/>
            <person name="Makela M.R."/>
            <person name="Barry K."/>
            <person name="Chovatia M."/>
            <person name="Clum A."/>
            <person name="Daum C."/>
            <person name="Haridas S."/>
            <person name="He G."/>
            <person name="LaButti K."/>
            <person name="Lipzen A."/>
            <person name="Mondo S."/>
            <person name="Riley R."/>
            <person name="Salamov A."/>
            <person name="Simmons B.A."/>
            <person name="Magnuson J.K."/>
            <person name="Henrissat B."/>
            <person name="Mortensen U.H."/>
            <person name="Larsen T.O."/>
            <person name="Devries R.P."/>
            <person name="Grigoriev I.V."/>
            <person name="Machida M."/>
            <person name="Baker S.E."/>
            <person name="Andersen M.R."/>
        </authorList>
    </citation>
    <scope>NUCLEOTIDE SEQUENCE [LARGE SCALE GENOMIC DNA]</scope>
    <source>
        <strain evidence="9">CBS 130015</strain>
    </source>
</reference>
<name>A0A5N6W8N5_9EURO</name>
<keyword evidence="9" id="KW-1185">Reference proteome</keyword>
<feature type="transmembrane region" description="Helical" evidence="7">
    <location>
        <begin position="169"/>
        <end position="191"/>
    </location>
</feature>
<evidence type="ECO:0000256" key="7">
    <source>
        <dbReference type="SAM" id="Phobius"/>
    </source>
</evidence>
<organism evidence="8 9">
    <name type="scientific">Aspergillus transmontanensis</name>
    <dbReference type="NCBI Taxonomy" id="1034304"/>
    <lineage>
        <taxon>Eukaryota</taxon>
        <taxon>Fungi</taxon>
        <taxon>Dikarya</taxon>
        <taxon>Ascomycota</taxon>
        <taxon>Pezizomycotina</taxon>
        <taxon>Eurotiomycetes</taxon>
        <taxon>Eurotiomycetidae</taxon>
        <taxon>Eurotiales</taxon>
        <taxon>Aspergillaceae</taxon>
        <taxon>Aspergillus</taxon>
        <taxon>Aspergillus subgen. Circumdati</taxon>
    </lineage>
</organism>
<comment type="subcellular location">
    <subcellularLocation>
        <location evidence="1">Membrane</location>
        <topology evidence="1">Multi-pass membrane protein</topology>
    </subcellularLocation>
</comment>
<dbReference type="Gene3D" id="1.20.1250.20">
    <property type="entry name" value="MFS general substrate transporter like domains"/>
    <property type="match status" value="1"/>
</dbReference>
<feature type="region of interest" description="Disordered" evidence="6">
    <location>
        <begin position="1"/>
        <end position="24"/>
    </location>
</feature>
<feature type="transmembrane region" description="Helical" evidence="7">
    <location>
        <begin position="348"/>
        <end position="368"/>
    </location>
</feature>
<dbReference type="GO" id="GO:0016020">
    <property type="term" value="C:membrane"/>
    <property type="evidence" value="ECO:0007669"/>
    <property type="project" value="UniProtKB-SubCell"/>
</dbReference>
<evidence type="ECO:0000256" key="6">
    <source>
        <dbReference type="SAM" id="MobiDB-lite"/>
    </source>
</evidence>
<evidence type="ECO:0000256" key="4">
    <source>
        <dbReference type="ARBA" id="ARBA00022989"/>
    </source>
</evidence>
<keyword evidence="3 7" id="KW-0812">Transmembrane</keyword>
<feature type="transmembrane region" description="Helical" evidence="7">
    <location>
        <begin position="374"/>
        <end position="396"/>
    </location>
</feature>
<dbReference type="SUPFAM" id="SSF103473">
    <property type="entry name" value="MFS general substrate transporter"/>
    <property type="match status" value="1"/>
</dbReference>
<feature type="transmembrane region" description="Helical" evidence="7">
    <location>
        <begin position="408"/>
        <end position="425"/>
    </location>
</feature>
<dbReference type="EMBL" id="ML738308">
    <property type="protein sequence ID" value="KAE8316189.1"/>
    <property type="molecule type" value="Genomic_DNA"/>
</dbReference>
<dbReference type="Pfam" id="PF07690">
    <property type="entry name" value="MFS_1"/>
    <property type="match status" value="1"/>
</dbReference>
<feature type="transmembrane region" description="Helical" evidence="7">
    <location>
        <begin position="487"/>
        <end position="509"/>
    </location>
</feature>
<keyword evidence="5 7" id="KW-0472">Membrane</keyword>
<dbReference type="PANTHER" id="PTHR43791">
    <property type="entry name" value="PERMEASE-RELATED"/>
    <property type="match status" value="1"/>
</dbReference>
<dbReference type="AlphaFoldDB" id="A0A5N6W8N5"/>